<feature type="compositionally biased region" description="Polar residues" evidence="1">
    <location>
        <begin position="79"/>
        <end position="111"/>
    </location>
</feature>
<name>A0AAV2R7P2_MEGNR</name>
<dbReference type="EMBL" id="CAXKWB010016126">
    <property type="protein sequence ID" value="CAL4115525.1"/>
    <property type="molecule type" value="Genomic_DNA"/>
</dbReference>
<comment type="caution">
    <text evidence="2">The sequence shown here is derived from an EMBL/GenBank/DDBJ whole genome shotgun (WGS) entry which is preliminary data.</text>
</comment>
<evidence type="ECO:0000256" key="1">
    <source>
        <dbReference type="SAM" id="MobiDB-lite"/>
    </source>
</evidence>
<evidence type="ECO:0000313" key="3">
    <source>
        <dbReference type="Proteomes" id="UP001497623"/>
    </source>
</evidence>
<gene>
    <name evidence="2" type="ORF">MNOR_LOCUS20673</name>
</gene>
<organism evidence="2 3">
    <name type="scientific">Meganyctiphanes norvegica</name>
    <name type="common">Northern krill</name>
    <name type="synonym">Thysanopoda norvegica</name>
    <dbReference type="NCBI Taxonomy" id="48144"/>
    <lineage>
        <taxon>Eukaryota</taxon>
        <taxon>Metazoa</taxon>
        <taxon>Ecdysozoa</taxon>
        <taxon>Arthropoda</taxon>
        <taxon>Crustacea</taxon>
        <taxon>Multicrustacea</taxon>
        <taxon>Malacostraca</taxon>
        <taxon>Eumalacostraca</taxon>
        <taxon>Eucarida</taxon>
        <taxon>Euphausiacea</taxon>
        <taxon>Euphausiidae</taxon>
        <taxon>Meganyctiphanes</taxon>
    </lineage>
</organism>
<feature type="region of interest" description="Disordered" evidence="1">
    <location>
        <begin position="73"/>
        <end position="129"/>
    </location>
</feature>
<protein>
    <submittedName>
        <fullName evidence="2">Uncharacterized protein</fullName>
    </submittedName>
</protein>
<reference evidence="2 3" key="1">
    <citation type="submission" date="2024-05" db="EMBL/GenBank/DDBJ databases">
        <authorList>
            <person name="Wallberg A."/>
        </authorList>
    </citation>
    <scope>NUCLEOTIDE SEQUENCE [LARGE SCALE GENOMIC DNA]</scope>
</reference>
<sequence length="129" mass="14415">MFQRQDEKVTGLSENDDVLVASSSNTAIDPESALGVMMRRVVPEKVALSHEELCQLLEADILAKVTEALQEEEDKHITQHNTTDQNTQLQSSGRQNNQEITNSNIKVTNLDIQAPSEERKEHSSDEGEK</sequence>
<accession>A0AAV2R7P2</accession>
<dbReference type="Proteomes" id="UP001497623">
    <property type="component" value="Unassembled WGS sequence"/>
</dbReference>
<feature type="compositionally biased region" description="Basic and acidic residues" evidence="1">
    <location>
        <begin position="116"/>
        <end position="129"/>
    </location>
</feature>
<keyword evidence="3" id="KW-1185">Reference proteome</keyword>
<proteinExistence type="predicted"/>
<dbReference type="AlphaFoldDB" id="A0AAV2R7P2"/>
<evidence type="ECO:0000313" key="2">
    <source>
        <dbReference type="EMBL" id="CAL4115525.1"/>
    </source>
</evidence>